<gene>
    <name evidence="4" type="ordered locus">Sfum_1923</name>
</gene>
<dbReference type="RefSeq" id="WP_011698778.1">
    <property type="nucleotide sequence ID" value="NC_008554.1"/>
</dbReference>
<evidence type="ECO:0000256" key="1">
    <source>
        <dbReference type="ARBA" id="ARBA00006484"/>
    </source>
</evidence>
<evidence type="ECO:0000256" key="3">
    <source>
        <dbReference type="RuleBase" id="RU000363"/>
    </source>
</evidence>
<dbReference type="InterPro" id="IPR020904">
    <property type="entry name" value="Sc_DH/Rdtase_CS"/>
</dbReference>
<dbReference type="InParanoid" id="A0LJK6"/>
<dbReference type="InterPro" id="IPR036291">
    <property type="entry name" value="NAD(P)-bd_dom_sf"/>
</dbReference>
<evidence type="ECO:0000313" key="4">
    <source>
        <dbReference type="EMBL" id="ABK17608.1"/>
    </source>
</evidence>
<dbReference type="PANTHER" id="PTHR43669:SF3">
    <property type="entry name" value="ALCOHOL DEHYDROGENASE, PUTATIVE (AFU_ORTHOLOGUE AFUA_3G03445)-RELATED"/>
    <property type="match status" value="1"/>
</dbReference>
<reference evidence="4 5" key="1">
    <citation type="submission" date="2006-10" db="EMBL/GenBank/DDBJ databases">
        <title>Complete sequence of Syntrophobacter fumaroxidans MPOB.</title>
        <authorList>
            <consortium name="US DOE Joint Genome Institute"/>
            <person name="Copeland A."/>
            <person name="Lucas S."/>
            <person name="Lapidus A."/>
            <person name="Barry K."/>
            <person name="Detter J.C."/>
            <person name="Glavina del Rio T."/>
            <person name="Hammon N."/>
            <person name="Israni S."/>
            <person name="Pitluck S."/>
            <person name="Goltsman E.G."/>
            <person name="Martinez M."/>
            <person name="Schmutz J."/>
            <person name="Larimer F."/>
            <person name="Land M."/>
            <person name="Hauser L."/>
            <person name="Kyrpides N."/>
            <person name="Kim E."/>
            <person name="Boone D.R."/>
            <person name="Brockman F."/>
            <person name="Culley D."/>
            <person name="Ferry J."/>
            <person name="Gunsalus R."/>
            <person name="McInerney M.J."/>
            <person name="Morrison M."/>
            <person name="Plugge C."/>
            <person name="Rohlin L."/>
            <person name="Scholten J."/>
            <person name="Sieber J."/>
            <person name="Stams A.J.M."/>
            <person name="Worm P."/>
            <person name="Henstra A.M."/>
            <person name="Richardson P."/>
        </authorList>
    </citation>
    <scope>NUCLEOTIDE SEQUENCE [LARGE SCALE GENOMIC DNA]</scope>
    <source>
        <strain evidence="5">DSM 10017 / MPOB</strain>
    </source>
</reference>
<dbReference type="STRING" id="335543.Sfum_1923"/>
<name>A0LJK6_SYNFM</name>
<evidence type="ECO:0000313" key="5">
    <source>
        <dbReference type="Proteomes" id="UP000001784"/>
    </source>
</evidence>
<dbReference type="GO" id="GO:0016491">
    <property type="term" value="F:oxidoreductase activity"/>
    <property type="evidence" value="ECO:0007669"/>
    <property type="project" value="UniProtKB-KW"/>
</dbReference>
<dbReference type="eggNOG" id="COG4221">
    <property type="taxonomic scope" value="Bacteria"/>
</dbReference>
<evidence type="ECO:0000256" key="2">
    <source>
        <dbReference type="ARBA" id="ARBA00023002"/>
    </source>
</evidence>
<keyword evidence="5" id="KW-1185">Reference proteome</keyword>
<dbReference type="PROSITE" id="PS00061">
    <property type="entry name" value="ADH_SHORT"/>
    <property type="match status" value="1"/>
</dbReference>
<dbReference type="Pfam" id="PF00106">
    <property type="entry name" value="adh_short"/>
    <property type="match status" value="1"/>
</dbReference>
<dbReference type="EMBL" id="CP000478">
    <property type="protein sequence ID" value="ABK17608.1"/>
    <property type="molecule type" value="Genomic_DNA"/>
</dbReference>
<dbReference type="KEGG" id="sfu:Sfum_1923"/>
<proteinExistence type="inferred from homology"/>
<dbReference type="Proteomes" id="UP000001784">
    <property type="component" value="Chromosome"/>
</dbReference>
<sequence precursor="true">MKTFYANKVAVVTGGASGIGLAMTELMLGFGAVVIMADINETGLNAESARLEEQYPGKVFARKTDIGKADEVKALVDHAVEKGGRLDLMFNNAGLGLTKPIDQITMDDWKFAFDVNFYGALYGTLEARRVMRAQGGGGHIANTASGIAFAPMPLQAMYSATKAALHALTLSLRAECWDENIFLHSVIPGTVATPIFAGSRVPKGALKPEESARVILEKVKDNMRIVFVTSSDMDGAKNCNHPDLQPFMDDYFNHIAAARKAGNYTAM</sequence>
<dbReference type="CDD" id="cd05233">
    <property type="entry name" value="SDR_c"/>
    <property type="match status" value="1"/>
</dbReference>
<dbReference type="AlphaFoldDB" id="A0LJK6"/>
<dbReference type="PANTHER" id="PTHR43669">
    <property type="entry name" value="5-KETO-D-GLUCONATE 5-REDUCTASE"/>
    <property type="match status" value="1"/>
</dbReference>
<dbReference type="HOGENOM" id="CLU_010194_2_10_7"/>
<dbReference type="InterPro" id="IPR002347">
    <property type="entry name" value="SDR_fam"/>
</dbReference>
<organism evidence="4 5">
    <name type="scientific">Syntrophobacter fumaroxidans (strain DSM 10017 / MPOB)</name>
    <dbReference type="NCBI Taxonomy" id="335543"/>
    <lineage>
        <taxon>Bacteria</taxon>
        <taxon>Pseudomonadati</taxon>
        <taxon>Thermodesulfobacteriota</taxon>
        <taxon>Syntrophobacteria</taxon>
        <taxon>Syntrophobacterales</taxon>
        <taxon>Syntrophobacteraceae</taxon>
        <taxon>Syntrophobacter</taxon>
    </lineage>
</organism>
<dbReference type="SUPFAM" id="SSF51735">
    <property type="entry name" value="NAD(P)-binding Rossmann-fold domains"/>
    <property type="match status" value="1"/>
</dbReference>
<dbReference type="Gene3D" id="3.40.50.720">
    <property type="entry name" value="NAD(P)-binding Rossmann-like Domain"/>
    <property type="match status" value="1"/>
</dbReference>
<dbReference type="OrthoDB" id="5290448at2"/>
<dbReference type="PRINTS" id="PR00081">
    <property type="entry name" value="GDHRDH"/>
</dbReference>
<protein>
    <submittedName>
        <fullName evidence="4">Short-chain dehydrogenase/reductase SDR</fullName>
    </submittedName>
</protein>
<dbReference type="PRINTS" id="PR00080">
    <property type="entry name" value="SDRFAMILY"/>
</dbReference>
<accession>A0LJK6</accession>
<comment type="similarity">
    <text evidence="1 3">Belongs to the short-chain dehydrogenases/reductases (SDR) family.</text>
</comment>
<keyword evidence="2" id="KW-0560">Oxidoreductase</keyword>